<dbReference type="InterPro" id="IPR029058">
    <property type="entry name" value="AB_hydrolase_fold"/>
</dbReference>
<dbReference type="Gene3D" id="3.40.50.1820">
    <property type="entry name" value="alpha/beta hydrolase"/>
    <property type="match status" value="1"/>
</dbReference>
<dbReference type="InterPro" id="IPR000639">
    <property type="entry name" value="Epox_hydrolase-like"/>
</dbReference>
<accession>K9X659</accession>
<dbReference type="AlphaFoldDB" id="K9X659"/>
<dbReference type="InterPro" id="IPR051340">
    <property type="entry name" value="Haloalkane_dehalogenase"/>
</dbReference>
<reference evidence="3 4" key="1">
    <citation type="submission" date="2012-06" db="EMBL/GenBank/DDBJ databases">
        <title>Finished chromosome of genome of Cylindrospermum stagnale PCC 7417.</title>
        <authorList>
            <consortium name="US DOE Joint Genome Institute"/>
            <person name="Gugger M."/>
            <person name="Coursin T."/>
            <person name="Rippka R."/>
            <person name="Tandeau De Marsac N."/>
            <person name="Huntemann M."/>
            <person name="Wei C.-L."/>
            <person name="Han J."/>
            <person name="Detter J.C."/>
            <person name="Han C."/>
            <person name="Tapia R."/>
            <person name="Chen A."/>
            <person name="Kyrpides N."/>
            <person name="Mavromatis K."/>
            <person name="Markowitz V."/>
            <person name="Szeto E."/>
            <person name="Ivanova N."/>
            <person name="Pagani I."/>
            <person name="Pati A."/>
            <person name="Goodwin L."/>
            <person name="Nordberg H.P."/>
            <person name="Cantor M.N."/>
            <person name="Hua S.X."/>
            <person name="Woyke T."/>
            <person name="Kerfeld C.A."/>
        </authorList>
    </citation>
    <scope>NUCLEOTIDE SEQUENCE [LARGE SCALE GENOMIC DNA]</scope>
    <source>
        <strain evidence="3 4">PCC 7417</strain>
    </source>
</reference>
<dbReference type="KEGG" id="csg:Cylst_5555"/>
<dbReference type="Proteomes" id="UP000010475">
    <property type="component" value="Chromosome"/>
</dbReference>
<dbReference type="PATRIC" id="fig|56107.3.peg.6113"/>
<dbReference type="GO" id="GO:0004301">
    <property type="term" value="F:epoxide hydrolase activity"/>
    <property type="evidence" value="ECO:0007669"/>
    <property type="project" value="TreeGrafter"/>
</dbReference>
<keyword evidence="1 3" id="KW-0378">Hydrolase</keyword>
<dbReference type="PRINTS" id="PR00111">
    <property type="entry name" value="ABHYDROLASE"/>
</dbReference>
<dbReference type="eggNOG" id="COG2267">
    <property type="taxonomic scope" value="Bacteria"/>
</dbReference>
<proteinExistence type="predicted"/>
<dbReference type="HOGENOM" id="CLU_020336_35_1_3"/>
<evidence type="ECO:0000259" key="2">
    <source>
        <dbReference type="Pfam" id="PF00561"/>
    </source>
</evidence>
<sequence length="305" mass="34482">MKENSVLRHWCEAVTFPNRKHSVSIKEQKITVDSLEWFYREAPAIGQTDLLPVLLLHGIVSQSYSWRNILPSLAAQGTRAIAPDWIGYGFSAQPEKRDFAYTPDAFITALAGFVKAVELERFSLVVQGYLGSVGLQYALRHPEQIANIAILNTPITTSAKLPWKIQQLGLPLAGEVMTQDPLLVDRTLEGGTRYRIEDKDLDIYRKPYLKSSASGRGLLATVRNLQLFPAMTEIETGFKQWQQPILIQWGMIDPWLSVDIAEKFAKNAPNAELIKLNNVGHYPQEHYHETILQDLLPFVRRAESS</sequence>
<keyword evidence="3" id="KW-0808">Transferase</keyword>
<dbReference type="SUPFAM" id="SSF53474">
    <property type="entry name" value="alpha/beta-Hydrolases"/>
    <property type="match status" value="1"/>
</dbReference>
<dbReference type="EMBL" id="CP003642">
    <property type="protein sequence ID" value="AFZ27564.1"/>
    <property type="molecule type" value="Genomic_DNA"/>
</dbReference>
<feature type="domain" description="AB hydrolase-1" evidence="2">
    <location>
        <begin position="52"/>
        <end position="285"/>
    </location>
</feature>
<dbReference type="InterPro" id="IPR000073">
    <property type="entry name" value="AB_hydrolase_1"/>
</dbReference>
<keyword evidence="3" id="KW-0012">Acyltransferase</keyword>
<evidence type="ECO:0000256" key="1">
    <source>
        <dbReference type="ARBA" id="ARBA00022801"/>
    </source>
</evidence>
<dbReference type="GO" id="GO:0016746">
    <property type="term" value="F:acyltransferase activity"/>
    <property type="evidence" value="ECO:0007669"/>
    <property type="project" value="UniProtKB-KW"/>
</dbReference>
<keyword evidence="4" id="KW-1185">Reference proteome</keyword>
<dbReference type="Pfam" id="PF00561">
    <property type="entry name" value="Abhydrolase_1"/>
    <property type="match status" value="1"/>
</dbReference>
<dbReference type="PANTHER" id="PTHR42977:SF3">
    <property type="entry name" value="AB HYDROLASE-1 DOMAIN-CONTAINING PROTEIN"/>
    <property type="match status" value="1"/>
</dbReference>
<organism evidence="3 4">
    <name type="scientific">Cylindrospermum stagnale PCC 7417</name>
    <dbReference type="NCBI Taxonomy" id="56107"/>
    <lineage>
        <taxon>Bacteria</taxon>
        <taxon>Bacillati</taxon>
        <taxon>Cyanobacteriota</taxon>
        <taxon>Cyanophyceae</taxon>
        <taxon>Nostocales</taxon>
        <taxon>Nostocaceae</taxon>
        <taxon>Cylindrospermum</taxon>
    </lineage>
</organism>
<gene>
    <name evidence="3" type="ORF">Cylst_5555</name>
</gene>
<name>K9X659_9NOST</name>
<protein>
    <submittedName>
        <fullName evidence="3">Putative hydrolase or acyltransferase of alpha/beta superfamily</fullName>
    </submittedName>
</protein>
<dbReference type="PRINTS" id="PR00412">
    <property type="entry name" value="EPOXHYDRLASE"/>
</dbReference>
<dbReference type="STRING" id="56107.Cylst_5555"/>
<dbReference type="PANTHER" id="PTHR42977">
    <property type="entry name" value="HYDROLASE-RELATED"/>
    <property type="match status" value="1"/>
</dbReference>
<evidence type="ECO:0000313" key="4">
    <source>
        <dbReference type="Proteomes" id="UP000010475"/>
    </source>
</evidence>
<evidence type="ECO:0000313" key="3">
    <source>
        <dbReference type="EMBL" id="AFZ27564.1"/>
    </source>
</evidence>